<comment type="caution">
    <text evidence="1">The sequence shown here is derived from an EMBL/GenBank/DDBJ whole genome shotgun (WGS) entry which is preliminary data.</text>
</comment>
<reference evidence="2" key="1">
    <citation type="journal article" date="2023" name="Nat. Plants">
        <title>Single-cell RNA sequencing provides a high-resolution roadmap for understanding the multicellular compartmentation of specialized metabolism.</title>
        <authorList>
            <person name="Sun S."/>
            <person name="Shen X."/>
            <person name="Li Y."/>
            <person name="Li Y."/>
            <person name="Wang S."/>
            <person name="Li R."/>
            <person name="Zhang H."/>
            <person name="Shen G."/>
            <person name="Guo B."/>
            <person name="Wei J."/>
            <person name="Xu J."/>
            <person name="St-Pierre B."/>
            <person name="Chen S."/>
            <person name="Sun C."/>
        </authorList>
    </citation>
    <scope>NUCLEOTIDE SEQUENCE [LARGE SCALE GENOMIC DNA]</scope>
</reference>
<dbReference type="EMBL" id="CM044702">
    <property type="protein sequence ID" value="KAI5675893.1"/>
    <property type="molecule type" value="Genomic_DNA"/>
</dbReference>
<gene>
    <name evidence="1" type="ORF">M9H77_06843</name>
</gene>
<evidence type="ECO:0000313" key="1">
    <source>
        <dbReference type="EMBL" id="KAI5675893.1"/>
    </source>
</evidence>
<proteinExistence type="predicted"/>
<name>A0ACC0BT89_CATRO</name>
<dbReference type="Proteomes" id="UP001060085">
    <property type="component" value="Linkage Group LG02"/>
</dbReference>
<sequence>MGRSGDYNVSNTFIVCDSSPFDVEEVSRMNLFKGRGDDMNWMSPSFKEMKLGLMTRSQMKKVQLQEDNDILICIMEALKNKDGEFEGHRKHSKAMKEPTWRKFWLSMEENHPTANGRFTPTADHTYLFVGELETKHLPPTIGFNHQYRKEPKPLNAWVYGALFFIGSSLEVEASNPQ</sequence>
<keyword evidence="2" id="KW-1185">Reference proteome</keyword>
<evidence type="ECO:0000313" key="2">
    <source>
        <dbReference type="Proteomes" id="UP001060085"/>
    </source>
</evidence>
<accession>A0ACC0BT89</accession>
<protein>
    <submittedName>
        <fullName evidence="1">Uncharacterized protein</fullName>
    </submittedName>
</protein>
<organism evidence="1 2">
    <name type="scientific">Catharanthus roseus</name>
    <name type="common">Madagascar periwinkle</name>
    <name type="synonym">Vinca rosea</name>
    <dbReference type="NCBI Taxonomy" id="4058"/>
    <lineage>
        <taxon>Eukaryota</taxon>
        <taxon>Viridiplantae</taxon>
        <taxon>Streptophyta</taxon>
        <taxon>Embryophyta</taxon>
        <taxon>Tracheophyta</taxon>
        <taxon>Spermatophyta</taxon>
        <taxon>Magnoliopsida</taxon>
        <taxon>eudicotyledons</taxon>
        <taxon>Gunneridae</taxon>
        <taxon>Pentapetalae</taxon>
        <taxon>asterids</taxon>
        <taxon>lamiids</taxon>
        <taxon>Gentianales</taxon>
        <taxon>Apocynaceae</taxon>
        <taxon>Rauvolfioideae</taxon>
        <taxon>Vinceae</taxon>
        <taxon>Catharanthinae</taxon>
        <taxon>Catharanthus</taxon>
    </lineage>
</organism>